<reference evidence="2 3" key="1">
    <citation type="journal article" date="2019" name="Mol. Ecol. Resour.">
        <title>Improving Illumina assemblies with Hi-C and long reads: an example with the North African dromedary.</title>
        <authorList>
            <person name="Elbers J.P."/>
            <person name="Rogers M.F."/>
            <person name="Perelman P.L."/>
            <person name="Proskuryakova A.A."/>
            <person name="Serdyukova N.A."/>
            <person name="Johnson W.E."/>
            <person name="Horin P."/>
            <person name="Corander J."/>
            <person name="Murphy D."/>
            <person name="Burger P.A."/>
        </authorList>
    </citation>
    <scope>NUCLEOTIDE SEQUENCE [LARGE SCALE GENOMIC DNA]</scope>
    <source>
        <strain evidence="2">Drom800</strain>
        <tissue evidence="2">Blood</tissue>
    </source>
</reference>
<feature type="compositionally biased region" description="Basic and acidic residues" evidence="1">
    <location>
        <begin position="25"/>
        <end position="35"/>
    </location>
</feature>
<comment type="caution">
    <text evidence="2">The sequence shown here is derived from an EMBL/GenBank/DDBJ whole genome shotgun (WGS) entry which is preliminary data.</text>
</comment>
<protein>
    <submittedName>
        <fullName evidence="2">Uncharacterized protein</fullName>
    </submittedName>
</protein>
<dbReference type="Proteomes" id="UP000299084">
    <property type="component" value="Unassembled WGS sequence"/>
</dbReference>
<feature type="compositionally biased region" description="Polar residues" evidence="1">
    <location>
        <begin position="1"/>
        <end position="14"/>
    </location>
</feature>
<evidence type="ECO:0000313" key="3">
    <source>
        <dbReference type="Proteomes" id="UP000299084"/>
    </source>
</evidence>
<feature type="region of interest" description="Disordered" evidence="1">
    <location>
        <begin position="1"/>
        <end position="59"/>
    </location>
</feature>
<proteinExistence type="predicted"/>
<evidence type="ECO:0000256" key="1">
    <source>
        <dbReference type="SAM" id="MobiDB-lite"/>
    </source>
</evidence>
<dbReference type="EMBL" id="JWIN03000026">
    <property type="protein sequence ID" value="KAB1257614.1"/>
    <property type="molecule type" value="Genomic_DNA"/>
</dbReference>
<accession>A0A5N4CGX5</accession>
<evidence type="ECO:0000313" key="2">
    <source>
        <dbReference type="EMBL" id="KAB1257614.1"/>
    </source>
</evidence>
<gene>
    <name evidence="2" type="ORF">Cadr_000026548</name>
</gene>
<organism evidence="2 3">
    <name type="scientific">Camelus dromedarius</name>
    <name type="common">Dromedary</name>
    <name type="synonym">Arabian camel</name>
    <dbReference type="NCBI Taxonomy" id="9838"/>
    <lineage>
        <taxon>Eukaryota</taxon>
        <taxon>Metazoa</taxon>
        <taxon>Chordata</taxon>
        <taxon>Craniata</taxon>
        <taxon>Vertebrata</taxon>
        <taxon>Euteleostomi</taxon>
        <taxon>Mammalia</taxon>
        <taxon>Eutheria</taxon>
        <taxon>Laurasiatheria</taxon>
        <taxon>Artiodactyla</taxon>
        <taxon>Tylopoda</taxon>
        <taxon>Camelidae</taxon>
        <taxon>Camelus</taxon>
    </lineage>
</organism>
<keyword evidence="3" id="KW-1185">Reference proteome</keyword>
<name>A0A5N4CGX5_CAMDR</name>
<sequence>MKVSSSMTIPSTFTDYKFRSRLKGRKENKEGEDERRKRKETPGPATKHKTKLWRPPPAN</sequence>
<dbReference type="AlphaFoldDB" id="A0A5N4CGX5"/>